<dbReference type="AlphaFoldDB" id="A0A699WQV7"/>
<comment type="caution">
    <text evidence="2">The sequence shown here is derived from an EMBL/GenBank/DDBJ whole genome shotgun (WGS) entry which is preliminary data.</text>
</comment>
<accession>A0A699WQV7</accession>
<sequence length="83" mass="9050">DQYIFQKRTSTPTRSSGHDESSSLYAKLGLTDSEVESDEDVPGIDVGVQGFTAMAYPKVQENLKLKVEEQVILEEPASSTGTL</sequence>
<evidence type="ECO:0000313" key="2">
    <source>
        <dbReference type="EMBL" id="GFD49279.1"/>
    </source>
</evidence>
<reference evidence="2" key="1">
    <citation type="journal article" date="2019" name="Sci. Rep.">
        <title>Draft genome of Tanacetum cinerariifolium, the natural source of mosquito coil.</title>
        <authorList>
            <person name="Yamashiro T."/>
            <person name="Shiraishi A."/>
            <person name="Satake H."/>
            <person name="Nakayama K."/>
        </authorList>
    </citation>
    <scope>NUCLEOTIDE SEQUENCE</scope>
</reference>
<protein>
    <submittedName>
        <fullName evidence="2">Uncharacterized protein</fullName>
    </submittedName>
</protein>
<feature type="non-terminal residue" evidence="2">
    <location>
        <position position="83"/>
    </location>
</feature>
<proteinExistence type="predicted"/>
<gene>
    <name evidence="2" type="ORF">Tci_921248</name>
</gene>
<feature type="non-terminal residue" evidence="2">
    <location>
        <position position="1"/>
    </location>
</feature>
<feature type="region of interest" description="Disordered" evidence="1">
    <location>
        <begin position="1"/>
        <end position="25"/>
    </location>
</feature>
<dbReference type="EMBL" id="BKCJ011739088">
    <property type="protein sequence ID" value="GFD49279.1"/>
    <property type="molecule type" value="Genomic_DNA"/>
</dbReference>
<evidence type="ECO:0000256" key="1">
    <source>
        <dbReference type="SAM" id="MobiDB-lite"/>
    </source>
</evidence>
<name>A0A699WQV7_TANCI</name>
<organism evidence="2">
    <name type="scientific">Tanacetum cinerariifolium</name>
    <name type="common">Dalmatian daisy</name>
    <name type="synonym">Chrysanthemum cinerariifolium</name>
    <dbReference type="NCBI Taxonomy" id="118510"/>
    <lineage>
        <taxon>Eukaryota</taxon>
        <taxon>Viridiplantae</taxon>
        <taxon>Streptophyta</taxon>
        <taxon>Embryophyta</taxon>
        <taxon>Tracheophyta</taxon>
        <taxon>Spermatophyta</taxon>
        <taxon>Magnoliopsida</taxon>
        <taxon>eudicotyledons</taxon>
        <taxon>Gunneridae</taxon>
        <taxon>Pentapetalae</taxon>
        <taxon>asterids</taxon>
        <taxon>campanulids</taxon>
        <taxon>Asterales</taxon>
        <taxon>Asteraceae</taxon>
        <taxon>Asteroideae</taxon>
        <taxon>Anthemideae</taxon>
        <taxon>Anthemidinae</taxon>
        <taxon>Tanacetum</taxon>
    </lineage>
</organism>